<accession>A0A1I8F9L0</accession>
<dbReference type="Proteomes" id="UP000095280">
    <property type="component" value="Unplaced"/>
</dbReference>
<dbReference type="AlphaFoldDB" id="A0A1I8F9L0"/>
<protein>
    <submittedName>
        <fullName evidence="3">Doublecortin domain-containing protein</fullName>
    </submittedName>
</protein>
<feature type="region of interest" description="Disordered" evidence="1">
    <location>
        <begin position="29"/>
        <end position="80"/>
    </location>
</feature>
<sequence>VRAHSQGEGFGGSGGGEAAAEAAFGSVFGGHQQPAMHSGPINWTGGGGGGQRRRRHQLGQQRKRRRRRRPQPAPPISTAPLVWRCAQPSWDSMGGGMVRSGVRRSPGILAGARRGGGAAPGRPRPPRQARPCLLIRLNPFGGGGGGGGGGVWRFGMQRAGAGGQSVLRWRGPAPPPYYQQQPQPPSAEFARQCPKYRGFTVSFNAIGAGKSTRKYLLLAVSELLTPLLLPANKNMIEAKCSCQLVMNTRSLYRRGAGDTWIKYQLLMVVAPTRAKTCAGAKRLIEGILPGSVNLEDATSFVPDNKPLVYGYQRVGITHHKYGEVYDLKSPTEPLRDRETGRILYAPWHMTKRERRGIFLSTKNFPLQRQLNIIGLLDMLLLGRRGSGRRRESVQRGAGGRRSGRVRQAATAARPATVPERVSLSEVGQGVEGPDSAEKDLGRRPTVRMSSVSFGLQCEIEPPIRRAAGPDCGSRSRGTGSRQAPLMRYSRRRRLGEDCRQGDALPARWPAILRAPNRASASSAWRPGAGHKEAAQLAPSRTPTGAGGQRIPARSGEQVRAGRHRTVAKVNDPVAKENNLVAKVNNLVARSNQPAALLKPKAKYGCLKSCRQLGQPLRRIGIASNPAHSEQVKHLTTTGPSELPASVRAYSTEQTLDSHEWGTRSLLAESPKATVQHAAASLPTAAHADRIWSFRPTAAQQATGIPCRARTSEKRCPAGQESGQNAAGRHCVSTPTVLAVGLQQHFGRPVSVGARWCRAWRRIRPALAQAQGPHI</sequence>
<reference evidence="3" key="1">
    <citation type="submission" date="2016-11" db="UniProtKB">
        <authorList>
            <consortium name="WormBaseParasite"/>
        </authorList>
    </citation>
    <scope>IDENTIFICATION</scope>
</reference>
<dbReference type="WBParaSite" id="maker-unitig_25863-snap-gene-0.1-mRNA-1">
    <property type="protein sequence ID" value="maker-unitig_25863-snap-gene-0.1-mRNA-1"/>
    <property type="gene ID" value="maker-unitig_25863-snap-gene-0.1"/>
</dbReference>
<feature type="compositionally biased region" description="Basic residues" evidence="1">
    <location>
        <begin position="51"/>
        <end position="70"/>
    </location>
</feature>
<evidence type="ECO:0000313" key="2">
    <source>
        <dbReference type="Proteomes" id="UP000095280"/>
    </source>
</evidence>
<keyword evidence="2" id="KW-1185">Reference proteome</keyword>
<evidence type="ECO:0000313" key="3">
    <source>
        <dbReference type="WBParaSite" id="maker-unitig_25863-snap-gene-0.1-mRNA-1"/>
    </source>
</evidence>
<feature type="region of interest" description="Disordered" evidence="1">
    <location>
        <begin position="627"/>
        <end position="646"/>
    </location>
</feature>
<organism evidence="2 3">
    <name type="scientific">Macrostomum lignano</name>
    <dbReference type="NCBI Taxonomy" id="282301"/>
    <lineage>
        <taxon>Eukaryota</taxon>
        <taxon>Metazoa</taxon>
        <taxon>Spiralia</taxon>
        <taxon>Lophotrochozoa</taxon>
        <taxon>Platyhelminthes</taxon>
        <taxon>Rhabditophora</taxon>
        <taxon>Macrostomorpha</taxon>
        <taxon>Macrostomida</taxon>
        <taxon>Macrostomidae</taxon>
        <taxon>Macrostomum</taxon>
    </lineage>
</organism>
<feature type="region of interest" description="Disordered" evidence="1">
    <location>
        <begin position="387"/>
        <end position="443"/>
    </location>
</feature>
<feature type="region of interest" description="Disordered" evidence="1">
    <location>
        <begin position="464"/>
        <end position="493"/>
    </location>
</feature>
<evidence type="ECO:0000256" key="1">
    <source>
        <dbReference type="SAM" id="MobiDB-lite"/>
    </source>
</evidence>
<proteinExistence type="predicted"/>
<name>A0A1I8F9L0_9PLAT</name>
<feature type="region of interest" description="Disordered" evidence="1">
    <location>
        <begin position="521"/>
        <end position="563"/>
    </location>
</feature>